<evidence type="ECO:0000256" key="4">
    <source>
        <dbReference type="ARBA" id="ARBA00022679"/>
    </source>
</evidence>
<accession>A0A6V6Z1J7</accession>
<proteinExistence type="predicted"/>
<evidence type="ECO:0000256" key="1">
    <source>
        <dbReference type="ARBA" id="ARBA00000085"/>
    </source>
</evidence>
<dbReference type="EMBL" id="CAIJDP010000072">
    <property type="protein sequence ID" value="CAD0005647.1"/>
    <property type="molecule type" value="Genomic_DNA"/>
</dbReference>
<comment type="caution">
    <text evidence="12">The sequence shown here is derived from an EMBL/GenBank/DDBJ whole genome shotgun (WGS) entry which is preliminary data.</text>
</comment>
<dbReference type="GO" id="GO:0046983">
    <property type="term" value="F:protein dimerization activity"/>
    <property type="evidence" value="ECO:0007669"/>
    <property type="project" value="InterPro"/>
</dbReference>
<organism evidence="12 13">
    <name type="scientific">Flavobacterium salmonis</name>
    <dbReference type="NCBI Taxonomy" id="2654844"/>
    <lineage>
        <taxon>Bacteria</taxon>
        <taxon>Pseudomonadati</taxon>
        <taxon>Bacteroidota</taxon>
        <taxon>Flavobacteriia</taxon>
        <taxon>Flavobacteriales</taxon>
        <taxon>Flavobacteriaceae</taxon>
        <taxon>Flavobacterium</taxon>
    </lineage>
</organism>
<keyword evidence="4" id="KW-0808">Transferase</keyword>
<evidence type="ECO:0000256" key="9">
    <source>
        <dbReference type="SAM" id="Phobius"/>
    </source>
</evidence>
<dbReference type="Proteomes" id="UP000530060">
    <property type="component" value="Unassembled WGS sequence"/>
</dbReference>
<comment type="catalytic activity">
    <reaction evidence="1">
        <text>ATP + protein L-histidine = ADP + protein N-phospho-L-histidine.</text>
        <dbReference type="EC" id="2.7.13.3"/>
    </reaction>
</comment>
<dbReference type="InterPro" id="IPR011712">
    <property type="entry name" value="Sig_transdc_His_kin_sub3_dim/P"/>
</dbReference>
<protein>
    <recommendedName>
        <fullName evidence="2">histidine kinase</fullName>
        <ecNumber evidence="2">2.7.13.3</ecNumber>
    </recommendedName>
</protein>
<keyword evidence="3" id="KW-0597">Phosphoprotein</keyword>
<evidence type="ECO:0000256" key="6">
    <source>
        <dbReference type="ARBA" id="ARBA00022777"/>
    </source>
</evidence>
<evidence type="ECO:0000256" key="3">
    <source>
        <dbReference type="ARBA" id="ARBA00022553"/>
    </source>
</evidence>
<dbReference type="GO" id="GO:0005524">
    <property type="term" value="F:ATP binding"/>
    <property type="evidence" value="ECO:0007669"/>
    <property type="project" value="UniProtKB-KW"/>
</dbReference>
<dbReference type="Pfam" id="PF07730">
    <property type="entry name" value="HisKA_3"/>
    <property type="match status" value="1"/>
</dbReference>
<dbReference type="RefSeq" id="WP_223255380.1">
    <property type="nucleotide sequence ID" value="NZ_CAIJDP010000072.1"/>
</dbReference>
<feature type="transmembrane region" description="Helical" evidence="9">
    <location>
        <begin position="30"/>
        <end position="54"/>
    </location>
</feature>
<dbReference type="Gene3D" id="3.30.565.10">
    <property type="entry name" value="Histidine kinase-like ATPase, C-terminal domain"/>
    <property type="match status" value="1"/>
</dbReference>
<reference evidence="12 13" key="1">
    <citation type="submission" date="2020-06" db="EMBL/GenBank/DDBJ databases">
        <authorList>
            <person name="Criscuolo A."/>
        </authorList>
    </citation>
    <scope>NUCLEOTIDE SEQUENCE [LARGE SCALE GENOMIC DNA]</scope>
    <source>
        <strain evidence="13">CIP 111411</strain>
    </source>
</reference>
<keyword evidence="9" id="KW-1133">Transmembrane helix</keyword>
<keyword evidence="6 12" id="KW-0418">Kinase</keyword>
<evidence type="ECO:0000259" key="11">
    <source>
        <dbReference type="Pfam" id="PF07730"/>
    </source>
</evidence>
<keyword evidence="7" id="KW-0067">ATP-binding</keyword>
<keyword evidence="9" id="KW-0472">Membrane</keyword>
<sequence length="282" mass="32400">MNIFDFALYSIIKEIPQIYMNVNSIPEKEIVAIILYTSLFFMIVSIALIVFFYFSRKKIIQKELEKKDLILTHQRDQLHAVLITQEEERKRIAQDLHDDISSKLNVVSLNSYLLTSANLTEAETKEITTNIINLTAKALDNSRKIAHNLLPPVFDKFGLHAGVEELCEEFESSKSLKVFYQNKIDFNENEKNKHLHVFRILQELMNNSLRHGKATEISIIFDKVNGINSCIYKDNGVGFDSKKSENQKGLGMKNIDSRISFLNGNIEISSEVNKGIDVFFTF</sequence>
<evidence type="ECO:0000256" key="2">
    <source>
        <dbReference type="ARBA" id="ARBA00012438"/>
    </source>
</evidence>
<evidence type="ECO:0000256" key="5">
    <source>
        <dbReference type="ARBA" id="ARBA00022741"/>
    </source>
</evidence>
<dbReference type="CDD" id="cd16917">
    <property type="entry name" value="HATPase_UhpB-NarQ-NarX-like"/>
    <property type="match status" value="1"/>
</dbReference>
<dbReference type="GO" id="GO:0000155">
    <property type="term" value="F:phosphorelay sensor kinase activity"/>
    <property type="evidence" value="ECO:0007669"/>
    <property type="project" value="InterPro"/>
</dbReference>
<feature type="domain" description="Signal transduction histidine kinase subgroup 3 dimerisation and phosphoacceptor" evidence="11">
    <location>
        <begin position="88"/>
        <end position="152"/>
    </location>
</feature>
<dbReference type="PANTHER" id="PTHR24421">
    <property type="entry name" value="NITRATE/NITRITE SENSOR PROTEIN NARX-RELATED"/>
    <property type="match status" value="1"/>
</dbReference>
<keyword evidence="13" id="KW-1185">Reference proteome</keyword>
<dbReference type="EC" id="2.7.13.3" evidence="2"/>
<dbReference type="InterPro" id="IPR050482">
    <property type="entry name" value="Sensor_HK_TwoCompSys"/>
</dbReference>
<feature type="domain" description="Histidine kinase/HSP90-like ATPase" evidence="10">
    <location>
        <begin position="195"/>
        <end position="281"/>
    </location>
</feature>
<dbReference type="PANTHER" id="PTHR24421:SF10">
    <property type="entry name" value="NITRATE_NITRITE SENSOR PROTEIN NARQ"/>
    <property type="match status" value="1"/>
</dbReference>
<name>A0A6V6Z1J7_9FLAO</name>
<gene>
    <name evidence="12" type="ORF">FLAT13_02879</name>
</gene>
<keyword evidence="5" id="KW-0547">Nucleotide-binding</keyword>
<evidence type="ECO:0000313" key="12">
    <source>
        <dbReference type="EMBL" id="CAD0005647.1"/>
    </source>
</evidence>
<evidence type="ECO:0000256" key="8">
    <source>
        <dbReference type="ARBA" id="ARBA00023012"/>
    </source>
</evidence>
<dbReference type="InterPro" id="IPR003594">
    <property type="entry name" value="HATPase_dom"/>
</dbReference>
<keyword evidence="8" id="KW-0902">Two-component regulatory system</keyword>
<dbReference type="Gene3D" id="1.20.5.1930">
    <property type="match status" value="1"/>
</dbReference>
<evidence type="ECO:0000259" key="10">
    <source>
        <dbReference type="Pfam" id="PF02518"/>
    </source>
</evidence>
<dbReference type="GO" id="GO:0016020">
    <property type="term" value="C:membrane"/>
    <property type="evidence" value="ECO:0007669"/>
    <property type="project" value="InterPro"/>
</dbReference>
<dbReference type="SUPFAM" id="SSF55874">
    <property type="entry name" value="ATPase domain of HSP90 chaperone/DNA topoisomerase II/histidine kinase"/>
    <property type="match status" value="1"/>
</dbReference>
<dbReference type="Pfam" id="PF02518">
    <property type="entry name" value="HATPase_c"/>
    <property type="match status" value="1"/>
</dbReference>
<dbReference type="AlphaFoldDB" id="A0A6V6Z1J7"/>
<dbReference type="InterPro" id="IPR036890">
    <property type="entry name" value="HATPase_C_sf"/>
</dbReference>
<evidence type="ECO:0000313" key="13">
    <source>
        <dbReference type="Proteomes" id="UP000530060"/>
    </source>
</evidence>
<evidence type="ECO:0000256" key="7">
    <source>
        <dbReference type="ARBA" id="ARBA00022840"/>
    </source>
</evidence>
<keyword evidence="9" id="KW-0812">Transmembrane</keyword>